<name>A0A8J5KYF3_ZINOF</name>
<sequence>MSSFTFKLHLLILIFPILIHVAWVAQAIDCFPVVFCRRGVSSPVNMRRASPFEYRIPPFWFLFLRILFTLTVRSFPLCVFPFLRRWLLVPHFDLRRRSRSSLADAGFARFTQIPPSCRFLISHFPTQAGGLFLFLVFLDKSAMLGSNDCSMGSRRTTAASGFLQSGEICSLAKLDFESLAMKGRGDPISWGIGCSCVHYGHCFLDSKLVASRANNFCLSNLFAGFVLPSISHQFQLVFFSTLQRFHPLFTNLLAQDLIEMAKEHEETGRMEQMHEQLCFCLLPAPCRKPK</sequence>
<feature type="chain" id="PRO_5035252582" description="Secreted protein" evidence="2">
    <location>
        <begin position="28"/>
        <end position="290"/>
    </location>
</feature>
<dbReference type="Proteomes" id="UP000734854">
    <property type="component" value="Unassembled WGS sequence"/>
</dbReference>
<dbReference type="EMBL" id="JACMSC010000010">
    <property type="protein sequence ID" value="KAG6503918.1"/>
    <property type="molecule type" value="Genomic_DNA"/>
</dbReference>
<keyword evidence="1" id="KW-0472">Membrane</keyword>
<protein>
    <recommendedName>
        <fullName evidence="5">Secreted protein</fullName>
    </recommendedName>
</protein>
<evidence type="ECO:0000256" key="2">
    <source>
        <dbReference type="SAM" id="SignalP"/>
    </source>
</evidence>
<keyword evidence="4" id="KW-1185">Reference proteome</keyword>
<evidence type="ECO:0000313" key="3">
    <source>
        <dbReference type="EMBL" id="KAG6503918.1"/>
    </source>
</evidence>
<keyword evidence="2" id="KW-0732">Signal</keyword>
<organism evidence="3 4">
    <name type="scientific">Zingiber officinale</name>
    <name type="common">Ginger</name>
    <name type="synonym">Amomum zingiber</name>
    <dbReference type="NCBI Taxonomy" id="94328"/>
    <lineage>
        <taxon>Eukaryota</taxon>
        <taxon>Viridiplantae</taxon>
        <taxon>Streptophyta</taxon>
        <taxon>Embryophyta</taxon>
        <taxon>Tracheophyta</taxon>
        <taxon>Spermatophyta</taxon>
        <taxon>Magnoliopsida</taxon>
        <taxon>Liliopsida</taxon>
        <taxon>Zingiberales</taxon>
        <taxon>Zingiberaceae</taxon>
        <taxon>Zingiber</taxon>
    </lineage>
</organism>
<reference evidence="3 4" key="1">
    <citation type="submission" date="2020-08" db="EMBL/GenBank/DDBJ databases">
        <title>Plant Genome Project.</title>
        <authorList>
            <person name="Zhang R.-G."/>
        </authorList>
    </citation>
    <scope>NUCLEOTIDE SEQUENCE [LARGE SCALE GENOMIC DNA]</scope>
    <source>
        <tissue evidence="3">Rhizome</tissue>
    </source>
</reference>
<evidence type="ECO:0008006" key="5">
    <source>
        <dbReference type="Google" id="ProtNLM"/>
    </source>
</evidence>
<accession>A0A8J5KYF3</accession>
<evidence type="ECO:0000313" key="4">
    <source>
        <dbReference type="Proteomes" id="UP000734854"/>
    </source>
</evidence>
<comment type="caution">
    <text evidence="3">The sequence shown here is derived from an EMBL/GenBank/DDBJ whole genome shotgun (WGS) entry which is preliminary data.</text>
</comment>
<keyword evidence="1" id="KW-0812">Transmembrane</keyword>
<dbReference type="AlphaFoldDB" id="A0A8J5KYF3"/>
<keyword evidence="1" id="KW-1133">Transmembrane helix</keyword>
<feature type="transmembrane region" description="Helical" evidence="1">
    <location>
        <begin position="59"/>
        <end position="83"/>
    </location>
</feature>
<proteinExistence type="predicted"/>
<feature type="signal peptide" evidence="2">
    <location>
        <begin position="1"/>
        <end position="27"/>
    </location>
</feature>
<evidence type="ECO:0000256" key="1">
    <source>
        <dbReference type="SAM" id="Phobius"/>
    </source>
</evidence>
<gene>
    <name evidence="3" type="ORF">ZIOFF_036242</name>
</gene>